<dbReference type="FunFam" id="1.10.340.70:FF:000003">
    <property type="entry name" value="Protein CBG25708"/>
    <property type="match status" value="1"/>
</dbReference>
<dbReference type="InterPro" id="IPR041588">
    <property type="entry name" value="Integrase_H2C2"/>
</dbReference>
<gene>
    <name evidence="1" type="ORF">PACLA_8A070809</name>
</gene>
<proteinExistence type="predicted"/>
<dbReference type="Gene3D" id="1.10.340.70">
    <property type="match status" value="1"/>
</dbReference>
<dbReference type="PANTHER" id="PTHR37984">
    <property type="entry name" value="PROTEIN CBG26694"/>
    <property type="match status" value="1"/>
</dbReference>
<feature type="non-terminal residue" evidence="1">
    <location>
        <position position="171"/>
    </location>
</feature>
<dbReference type="EMBL" id="CACRXK020004312">
    <property type="protein sequence ID" value="CAB4002287.1"/>
    <property type="molecule type" value="Genomic_DNA"/>
</dbReference>
<organism evidence="1 2">
    <name type="scientific">Paramuricea clavata</name>
    <name type="common">Red gorgonian</name>
    <name type="synonym">Violescent sea-whip</name>
    <dbReference type="NCBI Taxonomy" id="317549"/>
    <lineage>
        <taxon>Eukaryota</taxon>
        <taxon>Metazoa</taxon>
        <taxon>Cnidaria</taxon>
        <taxon>Anthozoa</taxon>
        <taxon>Octocorallia</taxon>
        <taxon>Malacalcyonacea</taxon>
        <taxon>Plexauridae</taxon>
        <taxon>Paramuricea</taxon>
    </lineage>
</organism>
<keyword evidence="2" id="KW-1185">Reference proteome</keyword>
<dbReference type="Pfam" id="PF17921">
    <property type="entry name" value="Integrase_H2C2"/>
    <property type="match status" value="1"/>
</dbReference>
<dbReference type="InterPro" id="IPR050951">
    <property type="entry name" value="Retrovirus_Pol_polyprotein"/>
</dbReference>
<dbReference type="Proteomes" id="UP001152795">
    <property type="component" value="Unassembled WGS sequence"/>
</dbReference>
<dbReference type="OrthoDB" id="775972at2759"/>
<dbReference type="InterPro" id="IPR036397">
    <property type="entry name" value="RNaseH_sf"/>
</dbReference>
<dbReference type="GO" id="GO:0003676">
    <property type="term" value="F:nucleic acid binding"/>
    <property type="evidence" value="ECO:0007669"/>
    <property type="project" value="InterPro"/>
</dbReference>
<reference evidence="1" key="1">
    <citation type="submission" date="2020-04" db="EMBL/GenBank/DDBJ databases">
        <authorList>
            <person name="Alioto T."/>
            <person name="Alioto T."/>
            <person name="Gomez Garrido J."/>
        </authorList>
    </citation>
    <scope>NUCLEOTIDE SEQUENCE</scope>
    <source>
        <strain evidence="1">A484AB</strain>
    </source>
</reference>
<name>A0A6S7HFU4_PARCT</name>
<accession>A0A6S7HFU4</accession>
<evidence type="ECO:0000313" key="2">
    <source>
        <dbReference type="Proteomes" id="UP001152795"/>
    </source>
</evidence>
<dbReference type="AlphaFoldDB" id="A0A6S7HFU4"/>
<comment type="caution">
    <text evidence="1">The sequence shown here is derived from an EMBL/GenBank/DDBJ whole genome shotgun (WGS) entry which is preliminary data.</text>
</comment>
<dbReference type="PANTHER" id="PTHR37984:SF11">
    <property type="entry name" value="INTEGRASE CATALYTIC DOMAIN-CONTAINING PROTEIN"/>
    <property type="match status" value="1"/>
</dbReference>
<evidence type="ECO:0000313" key="1">
    <source>
        <dbReference type="EMBL" id="CAB4002287.1"/>
    </source>
</evidence>
<sequence>MTLQEIKDETKKDKTLQGLAKIIREQLWDSKPKWHELNTDNDDIRKYINVRDELTINDEADIVLRGSRIVIPRSLQHRAISIAHEGHQGLVKTKQLIREKIWFPGIDKAVRDMIGSCIACQANSHPNPPTPLKMNDLPPEPWHAIHLDFCGPFPTVEYVLVAIDAYSRFPE</sequence>
<dbReference type="Gene3D" id="3.30.420.10">
    <property type="entry name" value="Ribonuclease H-like superfamily/Ribonuclease H"/>
    <property type="match status" value="1"/>
</dbReference>
<protein>
    <submittedName>
        <fullName evidence="1">Uncharacterized protein</fullName>
    </submittedName>
</protein>